<dbReference type="RefSeq" id="WP_109061238.1">
    <property type="nucleotide sequence ID" value="NZ_QETA01000002.1"/>
</dbReference>
<dbReference type="InterPro" id="IPR008523">
    <property type="entry name" value="DUF805"/>
</dbReference>
<keyword evidence="1" id="KW-0472">Membrane</keyword>
<feature type="transmembrane region" description="Helical" evidence="1">
    <location>
        <begin position="52"/>
        <end position="72"/>
    </location>
</feature>
<dbReference type="PANTHER" id="PTHR34980">
    <property type="entry name" value="INNER MEMBRANE PROTEIN-RELATED-RELATED"/>
    <property type="match status" value="1"/>
</dbReference>
<evidence type="ECO:0000256" key="1">
    <source>
        <dbReference type="SAM" id="Phobius"/>
    </source>
</evidence>
<dbReference type="GO" id="GO:0005886">
    <property type="term" value="C:plasma membrane"/>
    <property type="evidence" value="ECO:0007669"/>
    <property type="project" value="TreeGrafter"/>
</dbReference>
<dbReference type="EMBL" id="QETA01000002">
    <property type="protein sequence ID" value="PWF23959.1"/>
    <property type="molecule type" value="Genomic_DNA"/>
</dbReference>
<dbReference type="PANTHER" id="PTHR34980:SF2">
    <property type="entry name" value="INNER MEMBRANE PROTEIN YHAH-RELATED"/>
    <property type="match status" value="1"/>
</dbReference>
<organism evidence="2 3">
    <name type="scientific">Corticimicrobacter populi</name>
    <dbReference type="NCBI Taxonomy" id="2175229"/>
    <lineage>
        <taxon>Bacteria</taxon>
        <taxon>Pseudomonadati</taxon>
        <taxon>Pseudomonadota</taxon>
        <taxon>Betaproteobacteria</taxon>
        <taxon>Burkholderiales</taxon>
        <taxon>Alcaligenaceae</taxon>
        <taxon>Corticimicrobacter</taxon>
    </lineage>
</organism>
<sequence>MKWYLHALRHYATFRGTASRREYIGFLLVQLCAIALISFLERTFALANPEIGMGWLTALYLLLTLLPGLALATRRLHDTGHSGWWLLLCLLPPIGLLFVFGLALPKGGSATHGHLQAATQPH</sequence>
<keyword evidence="1" id="KW-0812">Transmembrane</keyword>
<proteinExistence type="predicted"/>
<reference evidence="3" key="1">
    <citation type="submission" date="2018-05" db="EMBL/GenBank/DDBJ databases">
        <authorList>
            <person name="Li Y."/>
        </authorList>
    </citation>
    <scope>NUCLEOTIDE SEQUENCE [LARGE SCALE GENOMIC DNA]</scope>
    <source>
        <strain evidence="3">3d-2-2</strain>
    </source>
</reference>
<accession>A0A2V1JYU7</accession>
<name>A0A2V1JYU7_9BURK</name>
<gene>
    <name evidence="2" type="ORF">DD235_06415</name>
</gene>
<feature type="transmembrane region" description="Helical" evidence="1">
    <location>
        <begin position="21"/>
        <end position="40"/>
    </location>
</feature>
<dbReference type="Proteomes" id="UP000245212">
    <property type="component" value="Unassembled WGS sequence"/>
</dbReference>
<keyword evidence="1" id="KW-1133">Transmembrane helix</keyword>
<feature type="transmembrane region" description="Helical" evidence="1">
    <location>
        <begin position="84"/>
        <end position="104"/>
    </location>
</feature>
<comment type="caution">
    <text evidence="2">The sequence shown here is derived from an EMBL/GenBank/DDBJ whole genome shotgun (WGS) entry which is preliminary data.</text>
</comment>
<evidence type="ECO:0000313" key="3">
    <source>
        <dbReference type="Proteomes" id="UP000245212"/>
    </source>
</evidence>
<dbReference type="AlphaFoldDB" id="A0A2V1JYU7"/>
<keyword evidence="3" id="KW-1185">Reference proteome</keyword>
<protein>
    <submittedName>
        <fullName evidence="2">DUF805 domain-containing protein</fullName>
    </submittedName>
</protein>
<evidence type="ECO:0000313" key="2">
    <source>
        <dbReference type="EMBL" id="PWF23959.1"/>
    </source>
</evidence>
<dbReference type="Pfam" id="PF05656">
    <property type="entry name" value="DUF805"/>
    <property type="match status" value="1"/>
</dbReference>